<feature type="transmembrane region" description="Helical" evidence="8">
    <location>
        <begin position="65"/>
        <end position="87"/>
    </location>
</feature>
<dbReference type="GO" id="GO:0005886">
    <property type="term" value="C:plasma membrane"/>
    <property type="evidence" value="ECO:0007669"/>
    <property type="project" value="UniProtKB-SubCell"/>
</dbReference>
<evidence type="ECO:0000256" key="7">
    <source>
        <dbReference type="ARBA" id="ARBA00023136"/>
    </source>
</evidence>
<feature type="transmembrane region" description="Helical" evidence="8">
    <location>
        <begin position="190"/>
        <end position="210"/>
    </location>
</feature>
<proteinExistence type="inferred from homology"/>
<keyword evidence="7 8" id="KW-0472">Membrane</keyword>
<accession>A0A7C9TSH2</accession>
<name>A0A7C9TSH2_9MICO</name>
<feature type="transmembrane region" description="Helical" evidence="8">
    <location>
        <begin position="164"/>
        <end position="184"/>
    </location>
</feature>
<dbReference type="PANTHER" id="PTHR36838:SF3">
    <property type="entry name" value="TRANSPORTER AUXIN EFFLUX CARRIER EC FAMILY"/>
    <property type="match status" value="1"/>
</dbReference>
<comment type="similarity">
    <text evidence="2">Belongs to the auxin efflux carrier (TC 2.A.69) family.</text>
</comment>
<dbReference type="RefSeq" id="WP_163473946.1">
    <property type="nucleotide sequence ID" value="NZ_JAAGWZ010000003.1"/>
</dbReference>
<comment type="subcellular location">
    <subcellularLocation>
        <location evidence="1">Cell membrane</location>
        <topology evidence="1">Multi-pass membrane protein</topology>
    </subcellularLocation>
</comment>
<sequence>MAGVLTGFGIIGAVILVGYVIGRSGLLGDSAQFVLSRIVFFVLSPALLFTVLAKADVHELFSRLLVVSALSAVAAILLFFALARLVWRRRVADATVGAAASGYVNANNIGLPVAVYVLGNPAFSAPVILFQLLVLAPIILTTLDIATSGAASVRRILLQPVRNPLIIASALGVIVAVTGVTIPAPVMEPFTLVGGAAVPIVLMSFGMSLHGQRVFEPGSARIDVVVATALKLVVMPLVAWVLGALVFGLTGLSLFAVVTLAALPTAQNVFNYAQRYDAGTTLARDTVLITTVGSIPVLVVVSLLLNH</sequence>
<comment type="caution">
    <text evidence="9">The sequence shown here is derived from an EMBL/GenBank/DDBJ whole genome shotgun (WGS) entry which is preliminary data.</text>
</comment>
<protein>
    <submittedName>
        <fullName evidence="9">AEC family transporter</fullName>
    </submittedName>
</protein>
<evidence type="ECO:0000256" key="5">
    <source>
        <dbReference type="ARBA" id="ARBA00022692"/>
    </source>
</evidence>
<keyword evidence="10" id="KW-1185">Reference proteome</keyword>
<gene>
    <name evidence="9" type="ORF">G3T37_11005</name>
</gene>
<feature type="transmembrane region" description="Helical" evidence="8">
    <location>
        <begin position="94"/>
        <end position="117"/>
    </location>
</feature>
<evidence type="ECO:0000313" key="9">
    <source>
        <dbReference type="EMBL" id="NEM91884.1"/>
    </source>
</evidence>
<dbReference type="AlphaFoldDB" id="A0A7C9TSH2"/>
<dbReference type="PANTHER" id="PTHR36838">
    <property type="entry name" value="AUXIN EFFLUX CARRIER FAMILY PROTEIN"/>
    <property type="match status" value="1"/>
</dbReference>
<feature type="transmembrane region" description="Helical" evidence="8">
    <location>
        <begin position="287"/>
        <end position="305"/>
    </location>
</feature>
<keyword evidence="3" id="KW-0813">Transport</keyword>
<keyword evidence="4" id="KW-1003">Cell membrane</keyword>
<evidence type="ECO:0000256" key="6">
    <source>
        <dbReference type="ARBA" id="ARBA00022989"/>
    </source>
</evidence>
<keyword evidence="5 8" id="KW-0812">Transmembrane</keyword>
<dbReference type="Proteomes" id="UP000479756">
    <property type="component" value="Unassembled WGS sequence"/>
</dbReference>
<evidence type="ECO:0000256" key="2">
    <source>
        <dbReference type="ARBA" id="ARBA00010145"/>
    </source>
</evidence>
<dbReference type="GO" id="GO:0055085">
    <property type="term" value="P:transmembrane transport"/>
    <property type="evidence" value="ECO:0007669"/>
    <property type="project" value="InterPro"/>
</dbReference>
<dbReference type="InterPro" id="IPR004776">
    <property type="entry name" value="Mem_transp_PIN-like"/>
</dbReference>
<feature type="transmembrane region" description="Helical" evidence="8">
    <location>
        <begin position="247"/>
        <end position="266"/>
    </location>
</feature>
<reference evidence="9 10" key="1">
    <citation type="journal article" date="2014" name="Int. J. Syst. Evol. Microbiol.">
        <title>Description of Galbitalea soli gen. nov., sp. nov., and Frondihabitans sucicola sp. nov.</title>
        <authorList>
            <person name="Kim S.J."/>
            <person name="Lim J.M."/>
            <person name="Ahn J.H."/>
            <person name="Weon H.Y."/>
            <person name="Hamada M."/>
            <person name="Suzuki K."/>
            <person name="Ahn T.Y."/>
            <person name="Kwon S.W."/>
        </authorList>
    </citation>
    <scope>NUCLEOTIDE SEQUENCE [LARGE SCALE GENOMIC DNA]</scope>
    <source>
        <strain evidence="9 10">NBRC 108727</strain>
    </source>
</reference>
<keyword evidence="6 8" id="KW-1133">Transmembrane helix</keyword>
<feature type="transmembrane region" description="Helical" evidence="8">
    <location>
        <begin position="222"/>
        <end position="241"/>
    </location>
</feature>
<evidence type="ECO:0000256" key="1">
    <source>
        <dbReference type="ARBA" id="ARBA00004651"/>
    </source>
</evidence>
<evidence type="ECO:0000313" key="10">
    <source>
        <dbReference type="Proteomes" id="UP000479756"/>
    </source>
</evidence>
<dbReference type="EMBL" id="JAAGWZ010000003">
    <property type="protein sequence ID" value="NEM91884.1"/>
    <property type="molecule type" value="Genomic_DNA"/>
</dbReference>
<feature type="transmembrane region" description="Helical" evidence="8">
    <location>
        <begin position="6"/>
        <end position="22"/>
    </location>
</feature>
<evidence type="ECO:0000256" key="3">
    <source>
        <dbReference type="ARBA" id="ARBA00022448"/>
    </source>
</evidence>
<organism evidence="9 10">
    <name type="scientific">Galbitalea soli</name>
    <dbReference type="NCBI Taxonomy" id="1268042"/>
    <lineage>
        <taxon>Bacteria</taxon>
        <taxon>Bacillati</taxon>
        <taxon>Actinomycetota</taxon>
        <taxon>Actinomycetes</taxon>
        <taxon>Micrococcales</taxon>
        <taxon>Microbacteriaceae</taxon>
        <taxon>Galbitalea</taxon>
    </lineage>
</organism>
<dbReference type="Pfam" id="PF03547">
    <property type="entry name" value="Mem_trans"/>
    <property type="match status" value="2"/>
</dbReference>
<evidence type="ECO:0000256" key="8">
    <source>
        <dbReference type="SAM" id="Phobius"/>
    </source>
</evidence>
<feature type="transmembrane region" description="Helical" evidence="8">
    <location>
        <begin position="34"/>
        <end position="53"/>
    </location>
</feature>
<dbReference type="InterPro" id="IPR038770">
    <property type="entry name" value="Na+/solute_symporter_sf"/>
</dbReference>
<dbReference type="Gene3D" id="1.20.1530.20">
    <property type="match status" value="1"/>
</dbReference>
<feature type="transmembrane region" description="Helical" evidence="8">
    <location>
        <begin position="123"/>
        <end position="143"/>
    </location>
</feature>
<evidence type="ECO:0000256" key="4">
    <source>
        <dbReference type="ARBA" id="ARBA00022475"/>
    </source>
</evidence>